<feature type="transmembrane region" description="Helical" evidence="8">
    <location>
        <begin position="218"/>
        <end position="239"/>
    </location>
</feature>
<evidence type="ECO:0000256" key="2">
    <source>
        <dbReference type="ARBA" id="ARBA00022692"/>
    </source>
</evidence>
<dbReference type="PROSITE" id="PS50929">
    <property type="entry name" value="ABC_TM1F"/>
    <property type="match status" value="1"/>
</dbReference>
<dbReference type="Gene3D" id="1.20.1560.10">
    <property type="entry name" value="ABC transporter type 1, transmembrane domain"/>
    <property type="match status" value="1"/>
</dbReference>
<name>A0ABU0RUY3_9ACTN</name>
<accession>A0ABU0RUY3</accession>
<dbReference type="PROSITE" id="PS50893">
    <property type="entry name" value="ABC_TRANSPORTER_2"/>
    <property type="match status" value="1"/>
</dbReference>
<feature type="domain" description="ABC transporter" evidence="9">
    <location>
        <begin position="425"/>
        <end position="667"/>
    </location>
</feature>
<dbReference type="GO" id="GO:0005524">
    <property type="term" value="F:ATP binding"/>
    <property type="evidence" value="ECO:0007669"/>
    <property type="project" value="UniProtKB-KW"/>
</dbReference>
<organism evidence="11 12">
    <name type="scientific">Streptomyces turgidiscabies</name>
    <dbReference type="NCBI Taxonomy" id="85558"/>
    <lineage>
        <taxon>Bacteria</taxon>
        <taxon>Bacillati</taxon>
        <taxon>Actinomycetota</taxon>
        <taxon>Actinomycetes</taxon>
        <taxon>Kitasatosporales</taxon>
        <taxon>Streptomycetaceae</taxon>
        <taxon>Streptomyces</taxon>
    </lineage>
</organism>
<feature type="transmembrane region" description="Helical" evidence="8">
    <location>
        <begin position="144"/>
        <end position="161"/>
    </location>
</feature>
<evidence type="ECO:0000313" key="12">
    <source>
        <dbReference type="Proteomes" id="UP001223072"/>
    </source>
</evidence>
<comment type="subcellular location">
    <subcellularLocation>
        <location evidence="1">Cell membrane</location>
        <topology evidence="1">Multi-pass membrane protein</topology>
    </subcellularLocation>
</comment>
<evidence type="ECO:0000259" key="10">
    <source>
        <dbReference type="PROSITE" id="PS50929"/>
    </source>
</evidence>
<sequence>MTTRDERTEQEAGTEEEASTEQAASTEPEAADEPGVSDEPGVADDGVSESERLLFGGPLRYEMGWNQHQGSFLELGLRNMVARMPRLIASTIRLAHRADPRALRRVAVAELGGGVAQAVGLVAVNRVLGQLLGGGDTTDRLRDAVPALVVVAVTAIVGALLRSASTAGTGRLEPKVFRVATEEYLERVARVELAAVEDEEFHKLLDSAQWGAESARRMIRFCTSVMTAGIALAAAAGVLTVLHPALLPLLALMTLPSAWSALTIARRRYVSFHTWVQHARAGQLLGRLLIDTQAAPEVRVHNIGPFLLRHFRTMAETGEREQTRLASLAARTGLIASGWTGLATAGAYGVLGLLLWTGAMDLAVAGTAVIAIRTGSANLESLVVQLNFLYEESLFVADLERLCQEADRRLIPETGRPLPAEVDAVRFENVSFTYPGTATEPALDAVNVTIPTGRIVALVGNNGSGKSTLAKLLCGLYAPDAGRILWDGIDSTELDRTDLFDRIAVVAQDFYRWPFTARVNIAIGRPDAPYDDELLHAAAEYAGADETIADLPRGWDTLLARGYKGGHQISGGQWQRLGIARARHRDARILVVDEPTSALDAETEQRVFDQIRSLAAAGQTVILITHRLHSVRHADDIYVLERGKVAEHGTFQELMKVDDDGPGLFRRMYLVQSEQYRLDGDG</sequence>
<evidence type="ECO:0000313" key="11">
    <source>
        <dbReference type="EMBL" id="MDQ0934740.1"/>
    </source>
</evidence>
<keyword evidence="2 8" id="KW-0812">Transmembrane</keyword>
<dbReference type="InterPro" id="IPR003593">
    <property type="entry name" value="AAA+_ATPase"/>
</dbReference>
<keyword evidence="6 8" id="KW-0472">Membrane</keyword>
<dbReference type="EMBL" id="JAUSZS010000004">
    <property type="protein sequence ID" value="MDQ0934740.1"/>
    <property type="molecule type" value="Genomic_DNA"/>
</dbReference>
<dbReference type="SUPFAM" id="SSF90123">
    <property type="entry name" value="ABC transporter transmembrane region"/>
    <property type="match status" value="1"/>
</dbReference>
<evidence type="ECO:0000256" key="3">
    <source>
        <dbReference type="ARBA" id="ARBA00022741"/>
    </source>
</evidence>
<keyword evidence="5 8" id="KW-1133">Transmembrane helix</keyword>
<keyword evidence="3" id="KW-0547">Nucleotide-binding</keyword>
<dbReference type="PANTHER" id="PTHR24221:SF646">
    <property type="entry name" value="HAEMOLYSIN SECRETION ATP-BINDING PROTEIN"/>
    <property type="match status" value="1"/>
</dbReference>
<dbReference type="PANTHER" id="PTHR24221">
    <property type="entry name" value="ATP-BINDING CASSETTE SUB-FAMILY B"/>
    <property type="match status" value="1"/>
</dbReference>
<feature type="compositionally biased region" description="Basic and acidic residues" evidence="7">
    <location>
        <begin position="1"/>
        <end position="10"/>
    </location>
</feature>
<feature type="transmembrane region" description="Helical" evidence="8">
    <location>
        <begin position="328"/>
        <end position="348"/>
    </location>
</feature>
<evidence type="ECO:0000256" key="5">
    <source>
        <dbReference type="ARBA" id="ARBA00022989"/>
    </source>
</evidence>
<dbReference type="InterPro" id="IPR027417">
    <property type="entry name" value="P-loop_NTPase"/>
</dbReference>
<protein>
    <submittedName>
        <fullName evidence="11">ATP-binding cassette subfamily B protein</fullName>
    </submittedName>
</protein>
<gene>
    <name evidence="11" type="ORF">QFZ49_004680</name>
</gene>
<dbReference type="Pfam" id="PF00005">
    <property type="entry name" value="ABC_tran"/>
    <property type="match status" value="1"/>
</dbReference>
<evidence type="ECO:0000256" key="4">
    <source>
        <dbReference type="ARBA" id="ARBA00022840"/>
    </source>
</evidence>
<dbReference type="InterPro" id="IPR011527">
    <property type="entry name" value="ABC1_TM_dom"/>
</dbReference>
<comment type="caution">
    <text evidence="11">The sequence shown here is derived from an EMBL/GenBank/DDBJ whole genome shotgun (WGS) entry which is preliminary data.</text>
</comment>
<dbReference type="InterPro" id="IPR039421">
    <property type="entry name" value="Type_1_exporter"/>
</dbReference>
<keyword evidence="12" id="KW-1185">Reference proteome</keyword>
<feature type="transmembrane region" description="Helical" evidence="8">
    <location>
        <begin position="245"/>
        <end position="265"/>
    </location>
</feature>
<dbReference type="InterPro" id="IPR036640">
    <property type="entry name" value="ABC1_TM_sf"/>
</dbReference>
<evidence type="ECO:0000256" key="6">
    <source>
        <dbReference type="ARBA" id="ARBA00023136"/>
    </source>
</evidence>
<dbReference type="InterPro" id="IPR003439">
    <property type="entry name" value="ABC_transporter-like_ATP-bd"/>
</dbReference>
<feature type="domain" description="ABC transmembrane type-1" evidence="10">
    <location>
        <begin position="111"/>
        <end position="391"/>
    </location>
</feature>
<dbReference type="Gene3D" id="3.40.50.300">
    <property type="entry name" value="P-loop containing nucleotide triphosphate hydrolases"/>
    <property type="match status" value="1"/>
</dbReference>
<feature type="region of interest" description="Disordered" evidence="7">
    <location>
        <begin position="1"/>
        <end position="48"/>
    </location>
</feature>
<keyword evidence="4 11" id="KW-0067">ATP-binding</keyword>
<dbReference type="Proteomes" id="UP001223072">
    <property type="component" value="Unassembled WGS sequence"/>
</dbReference>
<dbReference type="SUPFAM" id="SSF52540">
    <property type="entry name" value="P-loop containing nucleoside triphosphate hydrolases"/>
    <property type="match status" value="1"/>
</dbReference>
<proteinExistence type="predicted"/>
<evidence type="ECO:0000256" key="8">
    <source>
        <dbReference type="SAM" id="Phobius"/>
    </source>
</evidence>
<dbReference type="SMART" id="SM00382">
    <property type="entry name" value="AAA"/>
    <property type="match status" value="1"/>
</dbReference>
<evidence type="ECO:0000256" key="1">
    <source>
        <dbReference type="ARBA" id="ARBA00004651"/>
    </source>
</evidence>
<evidence type="ECO:0000256" key="7">
    <source>
        <dbReference type="SAM" id="MobiDB-lite"/>
    </source>
</evidence>
<feature type="transmembrane region" description="Helical" evidence="8">
    <location>
        <begin position="106"/>
        <end position="124"/>
    </location>
</feature>
<reference evidence="11 12" key="1">
    <citation type="submission" date="2023-07" db="EMBL/GenBank/DDBJ databases">
        <title>Comparative genomics of wheat-associated soil bacteria to identify genetic determinants of phenazine resistance.</title>
        <authorList>
            <person name="Mouncey N."/>
        </authorList>
    </citation>
    <scope>NUCLEOTIDE SEQUENCE [LARGE SCALE GENOMIC DNA]</scope>
    <source>
        <strain evidence="11 12">W2I16</strain>
    </source>
</reference>
<evidence type="ECO:0000259" key="9">
    <source>
        <dbReference type="PROSITE" id="PS50893"/>
    </source>
</evidence>